<accession>A0A6G1CI16</accession>
<dbReference type="Proteomes" id="UP000479710">
    <property type="component" value="Unassembled WGS sequence"/>
</dbReference>
<protein>
    <recommendedName>
        <fullName evidence="2">Myb/SANT-like domain-containing protein</fullName>
    </recommendedName>
</protein>
<reference evidence="3 4" key="1">
    <citation type="submission" date="2019-11" db="EMBL/GenBank/DDBJ databases">
        <title>Whole genome sequence of Oryza granulata.</title>
        <authorList>
            <person name="Li W."/>
        </authorList>
    </citation>
    <scope>NUCLEOTIDE SEQUENCE [LARGE SCALE GENOMIC DNA]</scope>
    <source>
        <strain evidence="4">cv. Menghai</strain>
        <tissue evidence="3">Leaf</tissue>
    </source>
</reference>
<dbReference type="PANTHER" id="PTHR47851">
    <property type="entry name" value="OS06G0588700 PROTEIN-RELATED"/>
    <property type="match status" value="1"/>
</dbReference>
<feature type="region of interest" description="Disordered" evidence="1">
    <location>
        <begin position="86"/>
        <end position="143"/>
    </location>
</feature>
<evidence type="ECO:0000256" key="1">
    <source>
        <dbReference type="SAM" id="MobiDB-lite"/>
    </source>
</evidence>
<gene>
    <name evidence="3" type="ORF">E2562_027464</name>
</gene>
<keyword evidence="4" id="KW-1185">Reference proteome</keyword>
<dbReference type="EMBL" id="SPHZ02000009">
    <property type="protein sequence ID" value="KAF0900148.1"/>
    <property type="molecule type" value="Genomic_DNA"/>
</dbReference>
<name>A0A6G1CI16_9ORYZ</name>
<evidence type="ECO:0000259" key="2">
    <source>
        <dbReference type="Pfam" id="PF12776"/>
    </source>
</evidence>
<comment type="caution">
    <text evidence="3">The sequence shown here is derived from an EMBL/GenBank/DDBJ whole genome shotgun (WGS) entry which is preliminary data.</text>
</comment>
<feature type="domain" description="Myb/SANT-like" evidence="2">
    <location>
        <begin position="3"/>
        <end position="53"/>
    </location>
</feature>
<dbReference type="InterPro" id="IPR024752">
    <property type="entry name" value="Myb/SANT-like_dom"/>
</dbReference>
<sequence length="248" mass="28429">MTGISLSKTQIKNKWDILKADWSIWLKLKRRQTGTGWNNATQTIDMEAEWWKKAKKDIPGCAKFRKKPIQNEDLLREMFTNITNDEADHWNPLSDNPIIPNSQEQPFDLDSEYVDGENNAQGDPFDANQEGDEEVQEVTPSAVPNKKPRVAAVDRKKAKSSNALLMVEAILKISDCSISFTAKKKEGITIPEIMEHVKDCGAAYGSDEHDIATQLFVKKEHREIFMTVPTREIRLNWLRKRHFDKYGA</sequence>
<organism evidence="3 4">
    <name type="scientific">Oryza meyeriana var. granulata</name>
    <dbReference type="NCBI Taxonomy" id="110450"/>
    <lineage>
        <taxon>Eukaryota</taxon>
        <taxon>Viridiplantae</taxon>
        <taxon>Streptophyta</taxon>
        <taxon>Embryophyta</taxon>
        <taxon>Tracheophyta</taxon>
        <taxon>Spermatophyta</taxon>
        <taxon>Magnoliopsida</taxon>
        <taxon>Liliopsida</taxon>
        <taxon>Poales</taxon>
        <taxon>Poaceae</taxon>
        <taxon>BOP clade</taxon>
        <taxon>Oryzoideae</taxon>
        <taxon>Oryzeae</taxon>
        <taxon>Oryzinae</taxon>
        <taxon>Oryza</taxon>
        <taxon>Oryza meyeriana</taxon>
    </lineage>
</organism>
<evidence type="ECO:0000313" key="4">
    <source>
        <dbReference type="Proteomes" id="UP000479710"/>
    </source>
</evidence>
<dbReference type="OrthoDB" id="602113at2759"/>
<evidence type="ECO:0000313" key="3">
    <source>
        <dbReference type="EMBL" id="KAF0900148.1"/>
    </source>
</evidence>
<proteinExistence type="predicted"/>
<dbReference type="AlphaFoldDB" id="A0A6G1CI16"/>
<dbReference type="Pfam" id="PF12776">
    <property type="entry name" value="Myb_DNA-bind_3"/>
    <property type="match status" value="1"/>
</dbReference>
<dbReference type="PANTHER" id="PTHR47851:SF1">
    <property type="entry name" value="OS06G0588700 PROTEIN"/>
    <property type="match status" value="1"/>
</dbReference>